<dbReference type="Proteomes" id="UP000010824">
    <property type="component" value="Chromosome"/>
</dbReference>
<dbReference type="PANTHER" id="PTHR46797">
    <property type="entry name" value="HTH-TYPE TRANSCRIPTIONAL REGULATOR"/>
    <property type="match status" value="1"/>
</dbReference>
<dbReference type="KEGG" id="mfo:Metfor_2385"/>
<dbReference type="InterPro" id="IPR010982">
    <property type="entry name" value="Lambda_DNA-bd_dom_sf"/>
</dbReference>
<evidence type="ECO:0000256" key="1">
    <source>
        <dbReference type="ARBA" id="ARBA00023125"/>
    </source>
</evidence>
<dbReference type="GO" id="GO:0003677">
    <property type="term" value="F:DNA binding"/>
    <property type="evidence" value="ECO:0007669"/>
    <property type="project" value="UniProtKB-KW"/>
</dbReference>
<sequence>MREEEIFGRMLQEERKAKNISQEKLAKLAGLDRTFISLIENGKRSPTFSTILKICSSLDIAPSELFSIYEKKDPDYRIRKGGKQ</sequence>
<dbReference type="Pfam" id="PF01381">
    <property type="entry name" value="HTH_3"/>
    <property type="match status" value="1"/>
</dbReference>
<dbReference type="OrthoDB" id="116313at2157"/>
<keyword evidence="4" id="KW-1185">Reference proteome</keyword>
<accession>L0HF70</accession>
<dbReference type="AlphaFoldDB" id="L0HF70"/>
<gene>
    <name evidence="3" type="ordered locus">Metfor_2385</name>
</gene>
<dbReference type="PROSITE" id="PS50943">
    <property type="entry name" value="HTH_CROC1"/>
    <property type="match status" value="1"/>
</dbReference>
<evidence type="ECO:0000313" key="3">
    <source>
        <dbReference type="EMBL" id="AGB03387.1"/>
    </source>
</evidence>
<dbReference type="HOGENOM" id="CLU_066192_29_0_2"/>
<dbReference type="GeneID" id="14309777"/>
<dbReference type="GO" id="GO:0003700">
    <property type="term" value="F:DNA-binding transcription factor activity"/>
    <property type="evidence" value="ECO:0007669"/>
    <property type="project" value="TreeGrafter"/>
</dbReference>
<dbReference type="InterPro" id="IPR050807">
    <property type="entry name" value="TransReg_Diox_bact_type"/>
</dbReference>
<organism evidence="3 4">
    <name type="scientific">Methanoregula formicica (strain DSM 22288 / NBRC 105244 / SMSP)</name>
    <dbReference type="NCBI Taxonomy" id="593750"/>
    <lineage>
        <taxon>Archaea</taxon>
        <taxon>Methanobacteriati</taxon>
        <taxon>Methanobacteriota</taxon>
        <taxon>Stenosarchaea group</taxon>
        <taxon>Methanomicrobia</taxon>
        <taxon>Methanomicrobiales</taxon>
        <taxon>Methanoregulaceae</taxon>
        <taxon>Methanoregula</taxon>
    </lineage>
</organism>
<proteinExistence type="predicted"/>
<protein>
    <submittedName>
        <fullName evidence="3">Putative transcriptional regulator</fullName>
    </submittedName>
</protein>
<dbReference type="InParanoid" id="L0HF70"/>
<dbReference type="SMART" id="SM00530">
    <property type="entry name" value="HTH_XRE"/>
    <property type="match status" value="1"/>
</dbReference>
<evidence type="ECO:0000313" key="4">
    <source>
        <dbReference type="Proteomes" id="UP000010824"/>
    </source>
</evidence>
<reference evidence="3 4" key="2">
    <citation type="journal article" date="2014" name="Genome Announc.">
        <title>Complete Genome Sequence of Methanoregula formicica SMSPT, a Mesophilic Hydrogenotrophic Methanogen Isolated from a Methanogenic Upflow Anaerobic Sludge Blanket Reactor.</title>
        <authorList>
            <person name="Yamamoto K."/>
            <person name="Tamaki H."/>
            <person name="Cadillo-Quiroz H."/>
            <person name="Imachi H."/>
            <person name="Kyrpides N."/>
            <person name="Woyke T."/>
            <person name="Goodwin L."/>
            <person name="Zinder S.H."/>
            <person name="Kamagata Y."/>
            <person name="Liu W.T."/>
        </authorList>
    </citation>
    <scope>NUCLEOTIDE SEQUENCE [LARGE SCALE GENOMIC DNA]</scope>
    <source>
        <strain evidence="4">DSM 22288 / NBRC 105244 / SMSP</strain>
    </source>
</reference>
<dbReference type="EMBL" id="CP003167">
    <property type="protein sequence ID" value="AGB03387.1"/>
    <property type="molecule type" value="Genomic_DNA"/>
</dbReference>
<keyword evidence="1" id="KW-0238">DNA-binding</keyword>
<dbReference type="RefSeq" id="WP_015286349.1">
    <property type="nucleotide sequence ID" value="NC_019943.1"/>
</dbReference>
<name>L0HF70_METFS</name>
<dbReference type="CDD" id="cd00093">
    <property type="entry name" value="HTH_XRE"/>
    <property type="match status" value="1"/>
</dbReference>
<dbReference type="PANTHER" id="PTHR46797:SF1">
    <property type="entry name" value="METHYLPHOSPHONATE SYNTHASE"/>
    <property type="match status" value="1"/>
</dbReference>
<dbReference type="InterPro" id="IPR001387">
    <property type="entry name" value="Cro/C1-type_HTH"/>
</dbReference>
<dbReference type="eggNOG" id="arCOG00608">
    <property type="taxonomic scope" value="Archaea"/>
</dbReference>
<reference evidence="4" key="1">
    <citation type="submission" date="2011-12" db="EMBL/GenBank/DDBJ databases">
        <title>Complete sequence of Methanoregula formicicum SMSP.</title>
        <authorList>
            <person name="Lucas S."/>
            <person name="Han J."/>
            <person name="Lapidus A."/>
            <person name="Cheng J.-F."/>
            <person name="Goodwin L."/>
            <person name="Pitluck S."/>
            <person name="Peters L."/>
            <person name="Ovchinnikova G."/>
            <person name="Teshima H."/>
            <person name="Detter J.C."/>
            <person name="Han C."/>
            <person name="Tapia R."/>
            <person name="Land M."/>
            <person name="Hauser L."/>
            <person name="Kyrpides N."/>
            <person name="Ivanova N."/>
            <person name="Pagani I."/>
            <person name="Imachi H."/>
            <person name="Tamaki H."/>
            <person name="Sekiguchi Y."/>
            <person name="Kamagata Y."/>
            <person name="Cadillo-Quiroz H."/>
            <person name="Zinder S."/>
            <person name="Liu W.-T."/>
            <person name="Woyke T."/>
        </authorList>
    </citation>
    <scope>NUCLEOTIDE SEQUENCE [LARGE SCALE GENOMIC DNA]</scope>
    <source>
        <strain evidence="4">DSM 22288 / NBRC 105244 / SMSP</strain>
    </source>
</reference>
<feature type="domain" description="HTH cro/C1-type" evidence="2">
    <location>
        <begin position="11"/>
        <end position="65"/>
    </location>
</feature>
<evidence type="ECO:0000259" key="2">
    <source>
        <dbReference type="PROSITE" id="PS50943"/>
    </source>
</evidence>
<dbReference type="GO" id="GO:0005829">
    <property type="term" value="C:cytosol"/>
    <property type="evidence" value="ECO:0007669"/>
    <property type="project" value="TreeGrafter"/>
</dbReference>
<dbReference type="Gene3D" id="1.10.260.40">
    <property type="entry name" value="lambda repressor-like DNA-binding domains"/>
    <property type="match status" value="1"/>
</dbReference>
<dbReference type="SUPFAM" id="SSF47413">
    <property type="entry name" value="lambda repressor-like DNA-binding domains"/>
    <property type="match status" value="1"/>
</dbReference>